<protein>
    <submittedName>
        <fullName evidence="2">ABC transporter permease</fullName>
    </submittedName>
</protein>
<feature type="transmembrane region" description="Helical" evidence="1">
    <location>
        <begin position="60"/>
        <end position="82"/>
    </location>
</feature>
<evidence type="ECO:0000313" key="2">
    <source>
        <dbReference type="EMBL" id="MBM6820656.1"/>
    </source>
</evidence>
<feature type="non-terminal residue" evidence="2">
    <location>
        <position position="90"/>
    </location>
</feature>
<accession>A0ABS2FK34</accession>
<feature type="transmembrane region" description="Helical" evidence="1">
    <location>
        <begin position="6"/>
        <end position="25"/>
    </location>
</feature>
<keyword evidence="1" id="KW-0472">Membrane</keyword>
<dbReference type="InterPro" id="IPR010540">
    <property type="entry name" value="CmpB_TMEM229"/>
</dbReference>
<keyword evidence="1" id="KW-0812">Transmembrane</keyword>
<sequence>MEFLYNFFVYGFIGWIIENVFSYYIHGHFQKDGFLKGPFKPMYAIAMACILELYKIVPNMIFLIIISFIIPTSVEYITGFLMRKFFNKDY</sequence>
<dbReference type="EMBL" id="JACJLL010000141">
    <property type="protein sequence ID" value="MBM6820656.1"/>
    <property type="molecule type" value="Genomic_DNA"/>
</dbReference>
<dbReference type="Proteomes" id="UP000767334">
    <property type="component" value="Unassembled WGS sequence"/>
</dbReference>
<name>A0ABS2FK34_9CLOT</name>
<dbReference type="Pfam" id="PF06541">
    <property type="entry name" value="ABC_trans_CmpB"/>
    <property type="match status" value="1"/>
</dbReference>
<organism evidence="2 3">
    <name type="scientific">Clostridium saudiense</name>
    <dbReference type="NCBI Taxonomy" id="1414720"/>
    <lineage>
        <taxon>Bacteria</taxon>
        <taxon>Bacillati</taxon>
        <taxon>Bacillota</taxon>
        <taxon>Clostridia</taxon>
        <taxon>Eubacteriales</taxon>
        <taxon>Clostridiaceae</taxon>
        <taxon>Clostridium</taxon>
    </lineage>
</organism>
<evidence type="ECO:0000256" key="1">
    <source>
        <dbReference type="SAM" id="Phobius"/>
    </source>
</evidence>
<keyword evidence="3" id="KW-1185">Reference proteome</keyword>
<comment type="caution">
    <text evidence="2">The sequence shown here is derived from an EMBL/GenBank/DDBJ whole genome shotgun (WGS) entry which is preliminary data.</text>
</comment>
<dbReference type="RefSeq" id="WP_204572652.1">
    <property type="nucleotide sequence ID" value="NZ_JACJLL010000141.1"/>
</dbReference>
<proteinExistence type="predicted"/>
<reference evidence="2 3" key="1">
    <citation type="journal article" date="2021" name="Sci. Rep.">
        <title>The distribution of antibiotic resistance genes in chicken gut microbiota commensals.</title>
        <authorList>
            <person name="Juricova H."/>
            <person name="Matiasovicova J."/>
            <person name="Kubasova T."/>
            <person name="Cejkova D."/>
            <person name="Rychlik I."/>
        </authorList>
    </citation>
    <scope>NUCLEOTIDE SEQUENCE [LARGE SCALE GENOMIC DNA]</scope>
    <source>
        <strain evidence="2 3">An435</strain>
    </source>
</reference>
<evidence type="ECO:0000313" key="3">
    <source>
        <dbReference type="Proteomes" id="UP000767334"/>
    </source>
</evidence>
<keyword evidence="1" id="KW-1133">Transmembrane helix</keyword>
<gene>
    <name evidence="2" type="ORF">H6A19_15170</name>
</gene>